<sequence>MERKADYKLRQYLELERHIQEKWESEKIFEENAPSTREKGGKNKFLATWPYPYMNGQLHLGHSFSLSKTEFTIGYQRLKNRRCLFPFGFHCTGMPIKACADKLKREVEVFGYPPVFPEDDGSTTDKKEEDETIIKDKAKGKKSKAAAKSGTARYQWQIMQALGLKDEEIVKFTDAKYWLNYFPQHCMKDLKMFGAHVDWRRSFITTNVNPYYDSFVRWQFLRLRDQNKIKYGKRYCIYSPKDGQPCMDHDRASGEGVGPQEYTLVKMKLIEPIPPKLSKALPKPNLKQKIYLVAATLRPETMYGQTNCWLRPDLKYIAVISDATTTKEEEVYICTERAARNMFYQGIIKEGHIVELIGNDLLGCKLKVPLAKYEFVYTLPMLTIKDNKGTGVVTSVPSDSPDDFAALRDIKKKAALREKYGIKDEMVLPFEPVPIIEIPGFGDLSAVTVCEQLKIQSQNDADKLKEAKERVYLKGFYEGVMLVGSYKGSKVCDIKKSIQKDLIDSGDVLIYMEPEKQVISRSGDECVVANCDQWYLDYGEEGWKALTKKCLANLETFSDEVRKNFESVLDWLHEYACSRTYGLGSKLPWDENWLIESLSDSTIYMAYYTVCHLLHKDIYGKEPSFGIDSSMMYPEVWDYIFLSNKPYPEEAGIPKEKLDRLREEFLYWYGVDLRSSGKDLIANHLTFFMYNHCAMWENEPDKWPKGIRATGHLLLNNEKMSKSTGNFMTLEQAINKFSADGVRFALADAGDGIEDANFLEKQADTGLLRLFNFMEWTKEMLSLSTKLRDDNSSSPNFPDQAFNNQMNYLINETNGHYKGTMFKEALKTGFFEYQDARDKYRELCGSNGMNRKLVLKFIETQAIILSPICPHICEAVWTLLRREKPELKDSIMKASWPSIEPVSLVLRQSLDYLFEACHSFRVRLKTYLTTKNKGNKGEKINKATHGVIYVAKKFPQWQAIIISTLHDLHLENGLTLPENSVIAQKLGKLGELKKYMKKAMPFAETRRKMLLTQGDQVFNQTAPFDELSVLNENINYLQSTLDLEDLQVKYADTAESKIQEECCPLEPYIVFRNDPFVLMNIVNNQPYKPFFSMKIPVYDNDSIDRICTRIVAECKLIKTPRAISVYHYTDPVMGPRRLPNLDKPLENLQLLNSGSIITFTKEANVEKVFLKKRTETIEIGHNLVYWVNTN</sequence>
<dbReference type="Gene3D" id="3.40.50.620">
    <property type="entry name" value="HUPs"/>
    <property type="match status" value="1"/>
</dbReference>
<comment type="catalytic activity">
    <reaction evidence="9">
        <text>tRNA(Leu) + L-leucine + ATP = L-leucyl-tRNA(Leu) + AMP + diphosphate</text>
        <dbReference type="Rhea" id="RHEA:11688"/>
        <dbReference type="Rhea" id="RHEA-COMP:9613"/>
        <dbReference type="Rhea" id="RHEA-COMP:9622"/>
        <dbReference type="ChEBI" id="CHEBI:30616"/>
        <dbReference type="ChEBI" id="CHEBI:33019"/>
        <dbReference type="ChEBI" id="CHEBI:57427"/>
        <dbReference type="ChEBI" id="CHEBI:78442"/>
        <dbReference type="ChEBI" id="CHEBI:78494"/>
        <dbReference type="ChEBI" id="CHEBI:456215"/>
        <dbReference type="EC" id="6.1.1.4"/>
    </reaction>
</comment>
<evidence type="ECO:0000259" key="12">
    <source>
        <dbReference type="Pfam" id="PF08264"/>
    </source>
</evidence>
<dbReference type="Pfam" id="PF22947">
    <property type="entry name" value="ULD_3"/>
    <property type="match status" value="1"/>
</dbReference>
<dbReference type="InterPro" id="IPR009008">
    <property type="entry name" value="Val/Leu/Ile-tRNA-synth_edit"/>
</dbReference>
<dbReference type="FunFam" id="3.90.740.10:FF:000001">
    <property type="entry name" value="Leucine--tRNA ligase, cytoplasmic"/>
    <property type="match status" value="1"/>
</dbReference>
<keyword evidence="4 10" id="KW-0547">Nucleotide-binding</keyword>
<dbReference type="Gene3D" id="3.90.740.10">
    <property type="entry name" value="Valyl/Leucyl/Isoleucyl-tRNA synthetase, editing domain"/>
    <property type="match status" value="1"/>
</dbReference>
<dbReference type="Pfam" id="PF09334">
    <property type="entry name" value="tRNA-synt_1g"/>
    <property type="match status" value="1"/>
</dbReference>
<feature type="domain" description="Aminoacyl-tRNA synthetase class Ia" evidence="11">
    <location>
        <begin position="19"/>
        <end position="102"/>
    </location>
</feature>
<dbReference type="SUPFAM" id="SSF47323">
    <property type="entry name" value="Anticodon-binding domain of a subclass of class I aminoacyl-tRNA synthetases"/>
    <property type="match status" value="1"/>
</dbReference>
<dbReference type="GO" id="GO:0004823">
    <property type="term" value="F:leucine-tRNA ligase activity"/>
    <property type="evidence" value="ECO:0007669"/>
    <property type="project" value="UniProtKB-EC"/>
</dbReference>
<evidence type="ECO:0000256" key="9">
    <source>
        <dbReference type="ARBA" id="ARBA00047469"/>
    </source>
</evidence>
<dbReference type="GO" id="GO:0002161">
    <property type="term" value="F:aminoacyl-tRNA deacylase activity"/>
    <property type="evidence" value="ECO:0007669"/>
    <property type="project" value="InterPro"/>
</dbReference>
<dbReference type="KEGG" id="tut:107360503"/>
<dbReference type="InterPro" id="IPR015413">
    <property type="entry name" value="Methionyl/Leucyl_tRNA_Synth"/>
</dbReference>
<comment type="similarity">
    <text evidence="1 10">Belongs to the class-I aminoacyl-tRNA synthetase family.</text>
</comment>
<evidence type="ECO:0000259" key="11">
    <source>
        <dbReference type="Pfam" id="PF00133"/>
    </source>
</evidence>
<reference evidence="17" key="1">
    <citation type="submission" date="2011-08" db="EMBL/GenBank/DDBJ databases">
        <authorList>
            <person name="Rombauts S."/>
        </authorList>
    </citation>
    <scope>NUCLEOTIDE SEQUENCE</scope>
    <source>
        <strain evidence="17">London</strain>
    </source>
</reference>
<evidence type="ECO:0000259" key="14">
    <source>
        <dbReference type="Pfam" id="PF22947"/>
    </source>
</evidence>
<feature type="domain" description="Leucine--tRNA ligase ubiquitin-like" evidence="14">
    <location>
        <begin position="1074"/>
        <end position="1188"/>
    </location>
</feature>
<dbReference type="Pfam" id="PF24810">
    <property type="entry name" value="RBD_LARS1"/>
    <property type="match status" value="1"/>
</dbReference>
<proteinExistence type="inferred from homology"/>
<dbReference type="HOGENOM" id="CLU_004174_1_0_1"/>
<evidence type="ECO:0000256" key="6">
    <source>
        <dbReference type="ARBA" id="ARBA00022917"/>
    </source>
</evidence>
<keyword evidence="6 10" id="KW-0648">Protein biosynthesis</keyword>
<dbReference type="Pfam" id="PF00133">
    <property type="entry name" value="tRNA-synt_1"/>
    <property type="match status" value="1"/>
</dbReference>
<dbReference type="AlphaFoldDB" id="T1K4V4"/>
<keyword evidence="7 10" id="KW-0030">Aminoacyl-tRNA synthetase</keyword>
<evidence type="ECO:0000259" key="13">
    <source>
        <dbReference type="Pfam" id="PF09334"/>
    </source>
</evidence>
<dbReference type="OrthoDB" id="10249672at2759"/>
<evidence type="ECO:0000256" key="7">
    <source>
        <dbReference type="ARBA" id="ARBA00023146"/>
    </source>
</evidence>
<dbReference type="PANTHER" id="PTHR45794">
    <property type="entry name" value="LEUCYL-TRNA SYNTHETASE"/>
    <property type="match status" value="1"/>
</dbReference>
<gene>
    <name evidence="16" type="primary">107360503</name>
</gene>
<dbReference type="Pfam" id="PF08264">
    <property type="entry name" value="Anticodon_1"/>
    <property type="match status" value="1"/>
</dbReference>
<keyword evidence="5 10" id="KW-0067">ATP-binding</keyword>
<dbReference type="EC" id="6.1.1.4" evidence="2"/>
<evidence type="ECO:0000313" key="16">
    <source>
        <dbReference type="EnsemblMetazoa" id="tetur05g04030.1"/>
    </source>
</evidence>
<dbReference type="OMA" id="KFIEWQF"/>
<dbReference type="PANTHER" id="PTHR45794:SF1">
    <property type="entry name" value="LEUCINE--TRNA LIGASE, CYTOPLASMIC"/>
    <property type="match status" value="1"/>
</dbReference>
<dbReference type="GO" id="GO:0005524">
    <property type="term" value="F:ATP binding"/>
    <property type="evidence" value="ECO:0007669"/>
    <property type="project" value="UniProtKB-KW"/>
</dbReference>
<dbReference type="InterPro" id="IPR002300">
    <property type="entry name" value="aa-tRNA-synth_Ia"/>
</dbReference>
<dbReference type="InterPro" id="IPR055416">
    <property type="entry name" value="RBD_LARS1"/>
</dbReference>
<dbReference type="Proteomes" id="UP000015104">
    <property type="component" value="Unassembled WGS sequence"/>
</dbReference>
<dbReference type="SUPFAM" id="SSF52374">
    <property type="entry name" value="Nucleotidylyl transferase"/>
    <property type="match status" value="1"/>
</dbReference>
<dbReference type="Gene3D" id="1.10.730.10">
    <property type="entry name" value="Isoleucyl-tRNA Synthetase, Domain 1"/>
    <property type="match status" value="1"/>
</dbReference>
<evidence type="ECO:0000256" key="10">
    <source>
        <dbReference type="RuleBase" id="RU363039"/>
    </source>
</evidence>
<keyword evidence="3 10" id="KW-0436">Ligase</keyword>
<name>T1K4V4_TETUR</name>
<evidence type="ECO:0000256" key="5">
    <source>
        <dbReference type="ARBA" id="ARBA00022840"/>
    </source>
</evidence>
<evidence type="ECO:0000256" key="4">
    <source>
        <dbReference type="ARBA" id="ARBA00022741"/>
    </source>
</evidence>
<feature type="domain" description="Leucine--tRNA ligase RagD-binding" evidence="15">
    <location>
        <begin position="950"/>
        <end position="1022"/>
    </location>
</feature>
<dbReference type="InterPro" id="IPR009080">
    <property type="entry name" value="tRNAsynth_Ia_anticodon-bd"/>
</dbReference>
<protein>
    <recommendedName>
        <fullName evidence="2">leucine--tRNA ligase</fullName>
        <ecNumber evidence="2">6.1.1.4</ecNumber>
    </recommendedName>
    <alternativeName>
        <fullName evidence="8">Leucyl-tRNA synthetase</fullName>
    </alternativeName>
</protein>
<evidence type="ECO:0000256" key="8">
    <source>
        <dbReference type="ARBA" id="ARBA00030520"/>
    </source>
</evidence>
<evidence type="ECO:0000313" key="17">
    <source>
        <dbReference type="Proteomes" id="UP000015104"/>
    </source>
</evidence>
<evidence type="ECO:0000256" key="3">
    <source>
        <dbReference type="ARBA" id="ARBA00022598"/>
    </source>
</evidence>
<dbReference type="InterPro" id="IPR014729">
    <property type="entry name" value="Rossmann-like_a/b/a_fold"/>
</dbReference>
<organism evidence="16 17">
    <name type="scientific">Tetranychus urticae</name>
    <name type="common">Two-spotted spider mite</name>
    <dbReference type="NCBI Taxonomy" id="32264"/>
    <lineage>
        <taxon>Eukaryota</taxon>
        <taxon>Metazoa</taxon>
        <taxon>Ecdysozoa</taxon>
        <taxon>Arthropoda</taxon>
        <taxon>Chelicerata</taxon>
        <taxon>Arachnida</taxon>
        <taxon>Acari</taxon>
        <taxon>Acariformes</taxon>
        <taxon>Trombidiformes</taxon>
        <taxon>Prostigmata</taxon>
        <taxon>Eleutherengona</taxon>
        <taxon>Raphignathae</taxon>
        <taxon>Tetranychoidea</taxon>
        <taxon>Tetranychidae</taxon>
        <taxon>Tetranychus</taxon>
    </lineage>
</organism>
<dbReference type="InterPro" id="IPR013155">
    <property type="entry name" value="M/V/L/I-tRNA-synth_anticd-bd"/>
</dbReference>
<dbReference type="CDD" id="cd07959">
    <property type="entry name" value="Anticodon_Ia_Leu_AEc"/>
    <property type="match status" value="1"/>
</dbReference>
<reference evidence="16" key="2">
    <citation type="submission" date="2015-06" db="UniProtKB">
        <authorList>
            <consortium name="EnsemblMetazoa"/>
        </authorList>
    </citation>
    <scope>IDENTIFICATION</scope>
</reference>
<feature type="domain" description="Methionyl/Valyl/Leucyl/Isoleucyl-tRNA synthetase anticodon-binding" evidence="12">
    <location>
        <begin position="799"/>
        <end position="920"/>
    </location>
</feature>
<dbReference type="eggNOG" id="KOG0437">
    <property type="taxonomic scope" value="Eukaryota"/>
</dbReference>
<dbReference type="GO" id="GO:0006429">
    <property type="term" value="P:leucyl-tRNA aminoacylation"/>
    <property type="evidence" value="ECO:0007669"/>
    <property type="project" value="InterPro"/>
</dbReference>
<evidence type="ECO:0000259" key="15">
    <source>
        <dbReference type="Pfam" id="PF24810"/>
    </source>
</evidence>
<dbReference type="NCBIfam" id="TIGR00395">
    <property type="entry name" value="leuS_arch"/>
    <property type="match status" value="1"/>
</dbReference>
<keyword evidence="17" id="KW-1185">Reference proteome</keyword>
<dbReference type="EnsemblMetazoa" id="tetur05g04030.1">
    <property type="protein sequence ID" value="tetur05g04030.1"/>
    <property type="gene ID" value="tetur05g04030"/>
</dbReference>
<dbReference type="InterPro" id="IPR054509">
    <property type="entry name" value="LARS1_ULD"/>
</dbReference>
<dbReference type="SUPFAM" id="SSF50677">
    <property type="entry name" value="ValRS/IleRS/LeuRS editing domain"/>
    <property type="match status" value="1"/>
</dbReference>
<dbReference type="STRING" id="32264.T1K4V4"/>
<evidence type="ECO:0000256" key="1">
    <source>
        <dbReference type="ARBA" id="ARBA00005594"/>
    </source>
</evidence>
<evidence type="ECO:0000256" key="2">
    <source>
        <dbReference type="ARBA" id="ARBA00013164"/>
    </source>
</evidence>
<dbReference type="EMBL" id="CAEY01001581">
    <property type="status" value="NOT_ANNOTATED_CDS"/>
    <property type="molecule type" value="Genomic_DNA"/>
</dbReference>
<feature type="domain" description="Methionyl/Leucyl tRNA synthetase" evidence="13">
    <location>
        <begin position="677"/>
        <end position="762"/>
    </location>
</feature>
<dbReference type="InterPro" id="IPR004493">
    <property type="entry name" value="Leu-tRNA-synth_Ia_arc/euk"/>
</dbReference>
<dbReference type="FunFam" id="1.10.730.10:FF:000020">
    <property type="entry name" value="Leucine--tRNA ligase cytoplasmic"/>
    <property type="match status" value="1"/>
</dbReference>
<accession>T1K4V4</accession>